<dbReference type="eggNOG" id="KOG0150">
    <property type="taxonomic scope" value="Eukaryota"/>
</dbReference>
<dbReference type="Pfam" id="PF06220">
    <property type="entry name" value="zf-U1"/>
    <property type="match status" value="1"/>
</dbReference>
<keyword evidence="10" id="KW-1185">Reference proteome</keyword>
<dbReference type="GO" id="GO:0000398">
    <property type="term" value="P:mRNA splicing, via spliceosome"/>
    <property type="evidence" value="ECO:0007669"/>
    <property type="project" value="InterPro"/>
</dbReference>
<evidence type="ECO:0000256" key="6">
    <source>
        <dbReference type="SAM" id="MobiDB-lite"/>
    </source>
</evidence>
<dbReference type="SMART" id="SM00451">
    <property type="entry name" value="ZnF_U1"/>
    <property type="match status" value="1"/>
</dbReference>
<feature type="compositionally biased region" description="Low complexity" evidence="6">
    <location>
        <begin position="137"/>
        <end position="153"/>
    </location>
</feature>
<evidence type="ECO:0000256" key="4">
    <source>
        <dbReference type="ARBA" id="ARBA00022833"/>
    </source>
</evidence>
<keyword evidence="2" id="KW-0479">Metal-binding</keyword>
<evidence type="ECO:0000259" key="8">
    <source>
        <dbReference type="PROSITE" id="PS50171"/>
    </source>
</evidence>
<evidence type="ECO:0000256" key="3">
    <source>
        <dbReference type="ARBA" id="ARBA00022771"/>
    </source>
</evidence>
<dbReference type="InterPro" id="IPR036236">
    <property type="entry name" value="Znf_C2H2_sf"/>
</dbReference>
<keyword evidence="3" id="KW-0863">Zinc-finger</keyword>
<dbReference type="InParanoid" id="A7S772"/>
<dbReference type="PROSITE" id="PS50020">
    <property type="entry name" value="WW_DOMAIN_2"/>
    <property type="match status" value="1"/>
</dbReference>
<dbReference type="PhylomeDB" id="A7S772"/>
<accession>A7S772</accession>
<dbReference type="InterPro" id="IPR003604">
    <property type="entry name" value="Matrin/U1-like-C_Znf_C2H2"/>
</dbReference>
<organism evidence="9 10">
    <name type="scientific">Nematostella vectensis</name>
    <name type="common">Starlet sea anemone</name>
    <dbReference type="NCBI Taxonomy" id="45351"/>
    <lineage>
        <taxon>Eukaryota</taxon>
        <taxon>Metazoa</taxon>
        <taxon>Cnidaria</taxon>
        <taxon>Anthozoa</taxon>
        <taxon>Hexacorallia</taxon>
        <taxon>Actiniaria</taxon>
        <taxon>Edwardsiidae</taxon>
        <taxon>Nematostella</taxon>
    </lineage>
</organism>
<dbReference type="PROSITE" id="PS01159">
    <property type="entry name" value="WW_DOMAIN_1"/>
    <property type="match status" value="1"/>
</dbReference>
<evidence type="ECO:0000259" key="7">
    <source>
        <dbReference type="PROSITE" id="PS50020"/>
    </source>
</evidence>
<feature type="region of interest" description="Disordered" evidence="6">
    <location>
        <begin position="193"/>
        <end position="298"/>
    </location>
</feature>
<evidence type="ECO:0000256" key="1">
    <source>
        <dbReference type="ARBA" id="ARBA00004123"/>
    </source>
</evidence>
<dbReference type="HOGENOM" id="CLU_050927_1_0_1"/>
<proteinExistence type="predicted"/>
<dbReference type="SUPFAM" id="SSF51045">
    <property type="entry name" value="WW domain"/>
    <property type="match status" value="1"/>
</dbReference>
<dbReference type="InterPro" id="IPR013085">
    <property type="entry name" value="U1-CZ_Znf_C2H2"/>
</dbReference>
<dbReference type="PANTHER" id="PTHR13173:SF10">
    <property type="entry name" value="WW DOMAIN-BINDING PROTEIN 4"/>
    <property type="match status" value="1"/>
</dbReference>
<feature type="region of interest" description="Disordered" evidence="6">
    <location>
        <begin position="102"/>
        <end position="153"/>
    </location>
</feature>
<dbReference type="PANTHER" id="PTHR13173">
    <property type="entry name" value="WW DOMAIN BINDING PROTEIN 4"/>
    <property type="match status" value="1"/>
</dbReference>
<gene>
    <name evidence="9" type="ORF">NEMVEDRAFT_v1g243326</name>
</gene>
<dbReference type="SUPFAM" id="SSF57667">
    <property type="entry name" value="beta-beta-alpha zinc fingers"/>
    <property type="match status" value="1"/>
</dbReference>
<dbReference type="OMA" id="CWITENK"/>
<name>A7S772_NEMVE</name>
<feature type="compositionally biased region" description="Acidic residues" evidence="6">
    <location>
        <begin position="263"/>
        <end position="272"/>
    </location>
</feature>
<dbReference type="Gene3D" id="3.30.160.60">
    <property type="entry name" value="Classic Zinc Finger"/>
    <property type="match status" value="1"/>
</dbReference>
<dbReference type="Proteomes" id="UP000001593">
    <property type="component" value="Unassembled WGS sequence"/>
</dbReference>
<dbReference type="InterPro" id="IPR036020">
    <property type="entry name" value="WW_dom_sf"/>
</dbReference>
<feature type="compositionally biased region" description="Basic and acidic residues" evidence="6">
    <location>
        <begin position="106"/>
        <end position="123"/>
    </location>
</feature>
<keyword evidence="5" id="KW-0539">Nucleus</keyword>
<evidence type="ECO:0000313" key="10">
    <source>
        <dbReference type="Proteomes" id="UP000001593"/>
    </source>
</evidence>
<dbReference type="CDD" id="cd00201">
    <property type="entry name" value="WW"/>
    <property type="match status" value="1"/>
</dbReference>
<dbReference type="GO" id="GO:0003723">
    <property type="term" value="F:RNA binding"/>
    <property type="evidence" value="ECO:0000318"/>
    <property type="project" value="GO_Central"/>
</dbReference>
<evidence type="ECO:0000256" key="2">
    <source>
        <dbReference type="ARBA" id="ARBA00022723"/>
    </source>
</evidence>
<feature type="compositionally biased region" description="Basic and acidic residues" evidence="6">
    <location>
        <begin position="208"/>
        <end position="219"/>
    </location>
</feature>
<evidence type="ECO:0000313" key="9">
    <source>
        <dbReference type="EMBL" id="EDO40481.1"/>
    </source>
</evidence>
<dbReference type="EMBL" id="DS469591">
    <property type="protein sequence ID" value="EDO40481.1"/>
    <property type="molecule type" value="Genomic_DNA"/>
</dbReference>
<evidence type="ECO:0008006" key="11">
    <source>
        <dbReference type="Google" id="ProtNLM"/>
    </source>
</evidence>
<dbReference type="STRING" id="45351.A7S772"/>
<dbReference type="InterPro" id="IPR040023">
    <property type="entry name" value="WBP4"/>
</dbReference>
<protein>
    <recommendedName>
        <fullName evidence="11">WW domain-binding protein 4</fullName>
    </recommendedName>
</protein>
<dbReference type="PROSITE" id="PS50171">
    <property type="entry name" value="ZF_MATRIN"/>
    <property type="match status" value="1"/>
</dbReference>
<reference evidence="9 10" key="1">
    <citation type="journal article" date="2007" name="Science">
        <title>Sea anemone genome reveals ancestral eumetazoan gene repertoire and genomic organization.</title>
        <authorList>
            <person name="Putnam N.H."/>
            <person name="Srivastava M."/>
            <person name="Hellsten U."/>
            <person name="Dirks B."/>
            <person name="Chapman J."/>
            <person name="Salamov A."/>
            <person name="Terry A."/>
            <person name="Shapiro H."/>
            <person name="Lindquist E."/>
            <person name="Kapitonov V.V."/>
            <person name="Jurka J."/>
            <person name="Genikhovich G."/>
            <person name="Grigoriev I.V."/>
            <person name="Lucas S.M."/>
            <person name="Steele R.E."/>
            <person name="Finnerty J.R."/>
            <person name="Technau U."/>
            <person name="Martindale M.Q."/>
            <person name="Rokhsar D.S."/>
        </authorList>
    </citation>
    <scope>NUCLEOTIDE SEQUENCE [LARGE SCALE GENOMIC DNA]</scope>
    <source>
        <strain evidence="10">CH2 X CH6</strain>
    </source>
</reference>
<feature type="domain" description="WW" evidence="7">
    <location>
        <begin position="170"/>
        <end position="197"/>
    </location>
</feature>
<dbReference type="Pfam" id="PF00397">
    <property type="entry name" value="WW"/>
    <property type="match status" value="1"/>
</dbReference>
<evidence type="ECO:0000256" key="5">
    <source>
        <dbReference type="ARBA" id="ARBA00023242"/>
    </source>
</evidence>
<dbReference type="GO" id="GO:0008270">
    <property type="term" value="F:zinc ion binding"/>
    <property type="evidence" value="ECO:0007669"/>
    <property type="project" value="UniProtKB-KW"/>
</dbReference>
<feature type="domain" description="Matrin-type" evidence="8">
    <location>
        <begin position="29"/>
        <end position="60"/>
    </location>
</feature>
<keyword evidence="4" id="KW-0862">Zinc</keyword>
<sequence length="323" mass="36638">MYDTVKTRVKRNKRLGALWAEYWRSQPKKFCDFCKCWITDNKPSVEFHERGKKHQENVQLKITAVRKKGIQSLKKDQEFQHDMAAIEAAALAAYKKDLGIEDTEEEKPSKAKPDHQSEKRPQFDIRGAVNREPASQDPPACHDPPASSSSPSCSIVYNGSQPVVHCTHSWAVSQSPEGYYYYYNSQTQASQWEVPNCLQPEESNDSSGGKKDAVSKSEDLEGEASSKEPTVVKPSPYGSWTTVRVIEPPQTTPQSDTVKEDQEQTEDSEDPEETAKKTEKKFREKQTPVLRMGTSSDADVVAFKKRKLNSERKRNIRTTKFDS</sequence>
<dbReference type="GO" id="GO:0071011">
    <property type="term" value="C:precatalytic spliceosome"/>
    <property type="evidence" value="ECO:0000318"/>
    <property type="project" value="GO_Central"/>
</dbReference>
<feature type="compositionally biased region" description="Basic and acidic residues" evidence="6">
    <location>
        <begin position="273"/>
        <end position="286"/>
    </location>
</feature>
<comment type="subcellular location">
    <subcellularLocation>
        <location evidence="1">Nucleus</location>
    </subcellularLocation>
</comment>
<dbReference type="Gene3D" id="2.20.70.10">
    <property type="match status" value="1"/>
</dbReference>
<dbReference type="AlphaFoldDB" id="A7S772"/>
<dbReference type="InterPro" id="IPR000690">
    <property type="entry name" value="Matrin/U1-C_Znf_C2H2"/>
</dbReference>
<dbReference type="InterPro" id="IPR001202">
    <property type="entry name" value="WW_dom"/>
</dbReference>
<dbReference type="GO" id="GO:0008380">
    <property type="term" value="P:RNA splicing"/>
    <property type="evidence" value="ECO:0000318"/>
    <property type="project" value="GO_Central"/>
</dbReference>